<organism evidence="1 2">
    <name type="scientific">Collybiopsis luxurians FD-317 M1</name>
    <dbReference type="NCBI Taxonomy" id="944289"/>
    <lineage>
        <taxon>Eukaryota</taxon>
        <taxon>Fungi</taxon>
        <taxon>Dikarya</taxon>
        <taxon>Basidiomycota</taxon>
        <taxon>Agaricomycotina</taxon>
        <taxon>Agaricomycetes</taxon>
        <taxon>Agaricomycetidae</taxon>
        <taxon>Agaricales</taxon>
        <taxon>Marasmiineae</taxon>
        <taxon>Omphalotaceae</taxon>
        <taxon>Collybiopsis</taxon>
        <taxon>Collybiopsis luxurians</taxon>
    </lineage>
</organism>
<protein>
    <submittedName>
        <fullName evidence="1">Uncharacterized protein</fullName>
    </submittedName>
</protein>
<keyword evidence="2" id="KW-1185">Reference proteome</keyword>
<name>A0A0D0BY46_9AGAR</name>
<dbReference type="AlphaFoldDB" id="A0A0D0BY46"/>
<evidence type="ECO:0000313" key="2">
    <source>
        <dbReference type="Proteomes" id="UP000053593"/>
    </source>
</evidence>
<evidence type="ECO:0000313" key="1">
    <source>
        <dbReference type="EMBL" id="KIK60681.1"/>
    </source>
</evidence>
<accession>A0A0D0BY46</accession>
<gene>
    <name evidence="1" type="ORF">GYMLUDRAFT_59396</name>
</gene>
<proteinExistence type="predicted"/>
<dbReference type="HOGENOM" id="CLU_1107247_0_0_1"/>
<sequence>MLYRDCYLLTAKQIVRFNRALLQKPVRASLLFEDAPAAIVSILSLCSPRDVIIHVQDFHHFTVYPELHQLTFSRLEYLYTDGELYLERRLQTFPCVRYLHLELTWSSLDTFMSLKFETATTVTHLWLQLPGRIGYAGNFPHIAHDLTFSSCFLPPPSLRLLLLQSADDGSVPVSWKLVKNGTLGPNAAIVLTEWDVLSADEWKYAVDFKQAEDVWKAGEQVVSNRYVFVFASLGKYLEVTSCDCLRKSISS</sequence>
<reference evidence="1 2" key="1">
    <citation type="submission" date="2014-04" db="EMBL/GenBank/DDBJ databases">
        <title>Evolutionary Origins and Diversification of the Mycorrhizal Mutualists.</title>
        <authorList>
            <consortium name="DOE Joint Genome Institute"/>
            <consortium name="Mycorrhizal Genomics Consortium"/>
            <person name="Kohler A."/>
            <person name="Kuo A."/>
            <person name="Nagy L.G."/>
            <person name="Floudas D."/>
            <person name="Copeland A."/>
            <person name="Barry K.W."/>
            <person name="Cichocki N."/>
            <person name="Veneault-Fourrey C."/>
            <person name="LaButti K."/>
            <person name="Lindquist E.A."/>
            <person name="Lipzen A."/>
            <person name="Lundell T."/>
            <person name="Morin E."/>
            <person name="Murat C."/>
            <person name="Riley R."/>
            <person name="Ohm R."/>
            <person name="Sun H."/>
            <person name="Tunlid A."/>
            <person name="Henrissat B."/>
            <person name="Grigoriev I.V."/>
            <person name="Hibbett D.S."/>
            <person name="Martin F."/>
        </authorList>
    </citation>
    <scope>NUCLEOTIDE SEQUENCE [LARGE SCALE GENOMIC DNA]</scope>
    <source>
        <strain evidence="1 2">FD-317 M1</strain>
    </source>
</reference>
<dbReference type="EMBL" id="KN834774">
    <property type="protein sequence ID" value="KIK60681.1"/>
    <property type="molecule type" value="Genomic_DNA"/>
</dbReference>
<dbReference type="Proteomes" id="UP000053593">
    <property type="component" value="Unassembled WGS sequence"/>
</dbReference>